<sequence>MKTLIATLIMSTLSLNVMATENPRPELDTAKLGQEMLAQQQEASRAVVLDALSNLKPLALDTLVVEASSADATHPES</sequence>
<gene>
    <name evidence="2" type="ORF">D9F05_21270</name>
</gene>
<organism evidence="2">
    <name type="scientific">Escherichia coli</name>
    <dbReference type="NCBI Taxonomy" id="562"/>
    <lineage>
        <taxon>Bacteria</taxon>
        <taxon>Pseudomonadati</taxon>
        <taxon>Pseudomonadota</taxon>
        <taxon>Gammaproteobacteria</taxon>
        <taxon>Enterobacterales</taxon>
        <taxon>Enterobacteriaceae</taxon>
        <taxon>Escherichia</taxon>
    </lineage>
</organism>
<comment type="caution">
    <text evidence="2">The sequence shown here is derived from an EMBL/GenBank/DDBJ whole genome shotgun (WGS) entry which is preliminary data.</text>
</comment>
<keyword evidence="1" id="KW-0732">Signal</keyword>
<evidence type="ECO:0000256" key="1">
    <source>
        <dbReference type="SAM" id="SignalP"/>
    </source>
</evidence>
<reference evidence="2" key="1">
    <citation type="submission" date="2018-10" db="EMBL/GenBank/DDBJ databases">
        <authorList>
            <consortium name="NARMS: The National Antimicrobial Resistance Monitoring System"/>
        </authorList>
    </citation>
    <scope>NUCLEOTIDE SEQUENCE [LARGE SCALE GENOMIC DNA]</scope>
    <source>
        <strain evidence="2">CVM N17EC0388</strain>
    </source>
</reference>
<feature type="chain" id="PRO_5018037390" evidence="1">
    <location>
        <begin position="20"/>
        <end position="77"/>
    </location>
</feature>
<dbReference type="InterPro" id="IPR010916">
    <property type="entry name" value="TonB_box_CS"/>
</dbReference>
<evidence type="ECO:0000313" key="2">
    <source>
        <dbReference type="EMBL" id="MHO06832.1"/>
    </source>
</evidence>
<feature type="signal peptide" evidence="1">
    <location>
        <begin position="1"/>
        <end position="19"/>
    </location>
</feature>
<protein>
    <submittedName>
        <fullName evidence="2">Uncharacterized protein</fullName>
    </submittedName>
</protein>
<proteinExistence type="predicted"/>
<name>A0A3L0W457_ECOLX</name>
<dbReference type="EMBL" id="RNRV01000055">
    <property type="protein sequence ID" value="MHO06832.1"/>
    <property type="molecule type" value="Genomic_DNA"/>
</dbReference>
<dbReference type="AlphaFoldDB" id="A0A3L0W457"/>
<accession>A0A3L0W457</accession>
<dbReference type="PROSITE" id="PS00430">
    <property type="entry name" value="TONB_DEPENDENT_REC_1"/>
    <property type="match status" value="1"/>
</dbReference>